<dbReference type="Gene3D" id="2.30.110.10">
    <property type="entry name" value="Electron Transport, Fmn-binding Protein, Chain A"/>
    <property type="match status" value="1"/>
</dbReference>
<accession>A0A7H8QC52</accession>
<dbReference type="InterPro" id="IPR052917">
    <property type="entry name" value="Stress-Dev_Protein"/>
</dbReference>
<dbReference type="InterPro" id="IPR012349">
    <property type="entry name" value="Split_barrel_FMN-bd"/>
</dbReference>
<dbReference type="PANTHER" id="PTHR34818">
    <property type="entry name" value="PROTEIN BLI-3"/>
    <property type="match status" value="1"/>
</dbReference>
<evidence type="ECO:0000313" key="4">
    <source>
        <dbReference type="Proteomes" id="UP000509222"/>
    </source>
</evidence>
<sequence>MANHTTSNQEAIEKVKELIKDIEVAMFTTISNGKAVSRPMQTQETEFDGDLWFMTMKDTSKYQEILENPSVNLAYSGKSYVSISGTAEFSEDLEKKKEYWNPVFGKLLETTYDDPNVVLIKVTPETAEYWESGTTLKTVKKFAKKLTTKESMGEDDELNDTVEFERHYGSDS</sequence>
<feature type="domain" description="General stress protein FMN-binding split barrel" evidence="2">
    <location>
        <begin position="10"/>
        <end position="151"/>
    </location>
</feature>
<dbReference type="InterPro" id="IPR038725">
    <property type="entry name" value="YdaG_split_barrel_FMN-bd"/>
</dbReference>
<evidence type="ECO:0000256" key="1">
    <source>
        <dbReference type="SAM" id="MobiDB-lite"/>
    </source>
</evidence>
<reference evidence="3 4" key="1">
    <citation type="submission" date="2020-04" db="EMBL/GenBank/DDBJ databases">
        <authorList>
            <person name="Pajer P."/>
            <person name="Broz P."/>
        </authorList>
    </citation>
    <scope>NUCLEOTIDE SEQUENCE [LARGE SCALE GENOMIC DNA]</scope>
    <source>
        <strain evidence="4">NRL-ATB46093</strain>
    </source>
</reference>
<proteinExistence type="predicted"/>
<organism evidence="3 4">
    <name type="scientific">Planococcus glaciei</name>
    <dbReference type="NCBI Taxonomy" id="459472"/>
    <lineage>
        <taxon>Bacteria</taxon>
        <taxon>Bacillati</taxon>
        <taxon>Bacillota</taxon>
        <taxon>Bacilli</taxon>
        <taxon>Bacillales</taxon>
        <taxon>Caryophanaceae</taxon>
        <taxon>Planococcus</taxon>
    </lineage>
</organism>
<dbReference type="Proteomes" id="UP000509222">
    <property type="component" value="Chromosome"/>
</dbReference>
<dbReference type="PANTHER" id="PTHR34818:SF1">
    <property type="entry name" value="PROTEIN BLI-3"/>
    <property type="match status" value="1"/>
</dbReference>
<feature type="region of interest" description="Disordered" evidence="1">
    <location>
        <begin position="152"/>
        <end position="172"/>
    </location>
</feature>
<dbReference type="AlphaFoldDB" id="A0A7H8QC52"/>
<evidence type="ECO:0000259" key="2">
    <source>
        <dbReference type="Pfam" id="PF16242"/>
    </source>
</evidence>
<reference evidence="4" key="2">
    <citation type="submission" date="2020-06" db="EMBL/GenBank/DDBJ databases">
        <title>Isolation of Planomicrobium glaciei.</title>
        <authorList>
            <person name="Malisova L."/>
            <person name="Safrankova R."/>
            <person name="Jakubu V."/>
            <person name="Spanelova P."/>
        </authorList>
    </citation>
    <scope>NUCLEOTIDE SEQUENCE [LARGE SCALE GENOMIC DNA]</scope>
    <source>
        <strain evidence="4">NRL-ATB46093</strain>
    </source>
</reference>
<dbReference type="RefSeq" id="WP_036804160.1">
    <property type="nucleotide sequence ID" value="NZ_CP051177.1"/>
</dbReference>
<feature type="compositionally biased region" description="Basic and acidic residues" evidence="1">
    <location>
        <begin position="163"/>
        <end position="172"/>
    </location>
</feature>
<dbReference type="Pfam" id="PF16242">
    <property type="entry name" value="Pyrid_ox_like"/>
    <property type="match status" value="1"/>
</dbReference>
<feature type="compositionally biased region" description="Acidic residues" evidence="1">
    <location>
        <begin position="153"/>
        <end position="162"/>
    </location>
</feature>
<gene>
    <name evidence="3" type="ORF">HF394_11325</name>
</gene>
<keyword evidence="4" id="KW-1185">Reference proteome</keyword>
<dbReference type="EMBL" id="CP051177">
    <property type="protein sequence ID" value="QKX51132.1"/>
    <property type="molecule type" value="Genomic_DNA"/>
</dbReference>
<name>A0A7H8QC52_9BACL</name>
<evidence type="ECO:0000313" key="3">
    <source>
        <dbReference type="EMBL" id="QKX51132.1"/>
    </source>
</evidence>
<dbReference type="SUPFAM" id="SSF50475">
    <property type="entry name" value="FMN-binding split barrel"/>
    <property type="match status" value="1"/>
</dbReference>
<protein>
    <submittedName>
        <fullName evidence="3">Pyridoxamine 5'-phosphate oxidase family protein</fullName>
    </submittedName>
</protein>